<dbReference type="Pfam" id="PF00698">
    <property type="entry name" value="Acyl_transf_1"/>
    <property type="match status" value="1"/>
</dbReference>
<dbReference type="SUPFAM" id="SSF52151">
    <property type="entry name" value="FabD/lysophospholipase-like"/>
    <property type="match status" value="1"/>
</dbReference>
<dbReference type="PANTHER" id="PTHR42681">
    <property type="entry name" value="MALONYL-COA-ACYL CARRIER PROTEIN TRANSACYLASE, MITOCHONDRIAL"/>
    <property type="match status" value="1"/>
</dbReference>
<dbReference type="GO" id="GO:0005829">
    <property type="term" value="C:cytosol"/>
    <property type="evidence" value="ECO:0007669"/>
    <property type="project" value="TreeGrafter"/>
</dbReference>
<dbReference type="KEGG" id="rgi:RGI145_15645"/>
<dbReference type="EMBL" id="CP015583">
    <property type="protein sequence ID" value="APT58331.1"/>
    <property type="molecule type" value="Genomic_DNA"/>
</dbReference>
<dbReference type="Gene3D" id="3.30.70.250">
    <property type="entry name" value="Malonyl-CoA ACP transacylase, ACP-binding"/>
    <property type="match status" value="1"/>
</dbReference>
<organism evidence="2 3">
    <name type="scientific">Roseomonas gilardii</name>
    <dbReference type="NCBI Taxonomy" id="257708"/>
    <lineage>
        <taxon>Bacteria</taxon>
        <taxon>Pseudomonadati</taxon>
        <taxon>Pseudomonadota</taxon>
        <taxon>Alphaproteobacteria</taxon>
        <taxon>Acetobacterales</taxon>
        <taxon>Roseomonadaceae</taxon>
        <taxon>Roseomonas</taxon>
    </lineage>
</organism>
<dbReference type="Proteomes" id="UP000185494">
    <property type="component" value="Chromosome 1"/>
</dbReference>
<dbReference type="InterPro" id="IPR016035">
    <property type="entry name" value="Acyl_Trfase/lysoPLipase"/>
</dbReference>
<dbReference type="AlphaFoldDB" id="A0A1L7AHX1"/>
<sequence length="310" mass="31336">MTLALLCPGQGTQHAGMFALTGAAPEAAPVFAAATALLGEDPRHLVQRADAATLHGNRMAQILCGTQQLAAFLALRGALGGRLILAGYSLGEVSAWGCAGLLPPERVLPLIARRAAVMDGAGAPGQGLAYIRGLERQRVEALCAEHGAALAIVNPGLLHVVGGPDAALATLCDAARAAGALRAEPLPVHVASHTHFLAGAVAPFRTAIGEAQPAKRPAPGCRLLSGIDAAPVLDGAQGAEKLAAQLARTIEWAACLQACAEAGASAFLELGPGRALGAMAAEACPGIPARSLEDFRSLDGVRHWLAGFAV</sequence>
<dbReference type="SUPFAM" id="SSF55048">
    <property type="entry name" value="Probable ACP-binding domain of malonyl-CoA ACP transacylase"/>
    <property type="match status" value="1"/>
</dbReference>
<dbReference type="InterPro" id="IPR016036">
    <property type="entry name" value="Malonyl_transacylase_ACP-bd"/>
</dbReference>
<dbReference type="eggNOG" id="COG0331">
    <property type="taxonomic scope" value="Bacteria"/>
</dbReference>
<gene>
    <name evidence="2" type="ORF">RGI145_15645</name>
</gene>
<dbReference type="GO" id="GO:0006633">
    <property type="term" value="P:fatty acid biosynthetic process"/>
    <property type="evidence" value="ECO:0007669"/>
    <property type="project" value="TreeGrafter"/>
</dbReference>
<evidence type="ECO:0000259" key="1">
    <source>
        <dbReference type="SMART" id="SM00827"/>
    </source>
</evidence>
<protein>
    <submittedName>
        <fullName evidence="2">Malonate decarboxylase subunit epsilon</fullName>
    </submittedName>
</protein>
<evidence type="ECO:0000313" key="2">
    <source>
        <dbReference type="EMBL" id="APT58331.1"/>
    </source>
</evidence>
<dbReference type="RefSeq" id="WP_075799099.1">
    <property type="nucleotide sequence ID" value="NZ_CP015583.1"/>
</dbReference>
<proteinExistence type="predicted"/>
<dbReference type="InterPro" id="IPR050858">
    <property type="entry name" value="Mal-CoA-ACP_Trans/PKS_FabD"/>
</dbReference>
<feature type="domain" description="Malonyl-CoA:ACP transacylase (MAT)" evidence="1">
    <location>
        <begin position="6"/>
        <end position="304"/>
    </location>
</feature>
<dbReference type="GO" id="GO:0004314">
    <property type="term" value="F:[acyl-carrier-protein] S-malonyltransferase activity"/>
    <property type="evidence" value="ECO:0007669"/>
    <property type="project" value="TreeGrafter"/>
</dbReference>
<dbReference type="STRING" id="257708.RGI145_15645"/>
<accession>A0A1L7AHX1</accession>
<dbReference type="SMART" id="SM00827">
    <property type="entry name" value="PKS_AT"/>
    <property type="match status" value="1"/>
</dbReference>
<dbReference type="InterPro" id="IPR014043">
    <property type="entry name" value="Acyl_transferase_dom"/>
</dbReference>
<dbReference type="InterPro" id="IPR001227">
    <property type="entry name" value="Ac_transferase_dom_sf"/>
</dbReference>
<evidence type="ECO:0000313" key="3">
    <source>
        <dbReference type="Proteomes" id="UP000185494"/>
    </source>
</evidence>
<dbReference type="PANTHER" id="PTHR42681:SF6">
    <property type="entry name" value="BLL0263 PROTEIN"/>
    <property type="match status" value="1"/>
</dbReference>
<name>A0A1L7AHX1_9PROT</name>
<dbReference type="Gene3D" id="3.40.366.10">
    <property type="entry name" value="Malonyl-Coenzyme A Acyl Carrier Protein, domain 2"/>
    <property type="match status" value="1"/>
</dbReference>
<reference evidence="2 3" key="1">
    <citation type="submission" date="2016-05" db="EMBL/GenBank/DDBJ databases">
        <title>Complete Genome and Methylome Analysis of Psychrotrophic Bacterial Isolates from Antarctic Lake Untersee.</title>
        <authorList>
            <person name="Fomenkov A."/>
            <person name="Akimov V.N."/>
            <person name="Vasilyeva L.V."/>
            <person name="Andersen D."/>
            <person name="Vincze T."/>
            <person name="Roberts R.J."/>
        </authorList>
    </citation>
    <scope>NUCLEOTIDE SEQUENCE [LARGE SCALE GENOMIC DNA]</scope>
    <source>
        <strain evidence="2 3">U14-5</strain>
    </source>
</reference>